<proteinExistence type="predicted"/>
<feature type="domain" description="Type III secretion system flagellar brake protein YcgR PilZN" evidence="3">
    <location>
        <begin position="26"/>
        <end position="111"/>
    </location>
</feature>
<sequence length="245" mass="27413">MKSTGRTTGHAKTAAGRKATEMEPDIGQVVTLEPLDEPTRRYRSRVADRDASALYLDIPLDEAEGRLVHHWPRGLRLTVTWVDASGGVFRFPTTVLGFARRGIPLLKVALPEAGTVQRTQRRQHLRVPALMPLALELGDGRRFVLRTHDVSAGGLSFPLPPGLMLARGDRLQVYVALQFRNGAVEPLSAEAEVVRLWEEGGDPVRRFASVKFLGLRPRDEARLVRFAFDRQIFLREKGLLDEPRP</sequence>
<gene>
    <name evidence="5" type="ORF">HSCHL_0862</name>
    <name evidence="4" type="ORF">SA87_11720</name>
</gene>
<reference evidence="4 6" key="1">
    <citation type="submission" date="2015-09" db="EMBL/GenBank/DDBJ databases">
        <title>Draft genome sequence of Hydrogenibacillus schlegelii DSM 2000.</title>
        <authorList>
            <person name="Hemp J."/>
        </authorList>
    </citation>
    <scope>NUCLEOTIDE SEQUENCE [LARGE SCALE GENOMIC DNA]</scope>
    <source>
        <strain evidence="4 6">MA 48</strain>
    </source>
</reference>
<dbReference type="Pfam" id="PF12945">
    <property type="entry name" value="PilZNR"/>
    <property type="match status" value="1"/>
</dbReference>
<protein>
    <recommendedName>
        <fullName evidence="8">PilZ domain-containing protein</fullName>
    </recommendedName>
</protein>
<dbReference type="AlphaFoldDB" id="A0A179IUQ3"/>
<evidence type="ECO:0000313" key="7">
    <source>
        <dbReference type="Proteomes" id="UP000244180"/>
    </source>
</evidence>
<evidence type="ECO:0000259" key="2">
    <source>
        <dbReference type="Pfam" id="PF07238"/>
    </source>
</evidence>
<dbReference type="Proteomes" id="UP000244180">
    <property type="component" value="Unassembled WGS sequence"/>
</dbReference>
<dbReference type="EMBL" id="PEBV01000007">
    <property type="protein sequence ID" value="PTQ54008.1"/>
    <property type="molecule type" value="Genomic_DNA"/>
</dbReference>
<evidence type="ECO:0000256" key="1">
    <source>
        <dbReference type="SAM" id="MobiDB-lite"/>
    </source>
</evidence>
<feature type="region of interest" description="Disordered" evidence="1">
    <location>
        <begin position="1"/>
        <end position="26"/>
    </location>
</feature>
<dbReference type="EMBL" id="JXBB01000001">
    <property type="protein sequence ID" value="OAR05541.1"/>
    <property type="molecule type" value="Genomic_DNA"/>
</dbReference>
<dbReference type="OrthoDB" id="1951449at2"/>
<accession>A0A179IUQ3</accession>
<evidence type="ECO:0000313" key="6">
    <source>
        <dbReference type="Proteomes" id="UP000243024"/>
    </source>
</evidence>
<feature type="domain" description="PilZ" evidence="2">
    <location>
        <begin position="120"/>
        <end position="228"/>
    </location>
</feature>
<dbReference type="Proteomes" id="UP000243024">
    <property type="component" value="Unassembled WGS sequence"/>
</dbReference>
<name>A0A179IUQ3_HYDSH</name>
<dbReference type="Pfam" id="PF07238">
    <property type="entry name" value="PilZ"/>
    <property type="match status" value="1"/>
</dbReference>
<reference evidence="5 7" key="2">
    <citation type="submission" date="2017-08" db="EMBL/GenBank/DDBJ databases">
        <title>Burning lignite coal seam in the remote Altai Mountains harbors a hydrogen-driven thermophilic microbial community.</title>
        <authorList>
            <person name="Kadnikov V.V."/>
            <person name="Mardanov A.V."/>
            <person name="Ivasenko D."/>
            <person name="Beletsky A.V."/>
            <person name="Karnachuk O.V."/>
            <person name="Ravin N.V."/>
        </authorList>
    </citation>
    <scope>NUCLEOTIDE SEQUENCE [LARGE SCALE GENOMIC DNA]</scope>
    <source>
        <strain evidence="5">AL33</strain>
    </source>
</reference>
<organism evidence="4 6">
    <name type="scientific">Hydrogenibacillus schlegelii</name>
    <name type="common">Bacillus schlegelii</name>
    <dbReference type="NCBI Taxonomy" id="1484"/>
    <lineage>
        <taxon>Bacteria</taxon>
        <taxon>Bacillati</taxon>
        <taxon>Bacillota</taxon>
        <taxon>Bacilli</taxon>
        <taxon>Bacillales</taxon>
        <taxon>Bacillales Family X. Incertae Sedis</taxon>
        <taxon>Hydrogenibacillus</taxon>
    </lineage>
</organism>
<keyword evidence="6" id="KW-1185">Reference proteome</keyword>
<dbReference type="SUPFAM" id="SSF141371">
    <property type="entry name" value="PilZ domain-like"/>
    <property type="match status" value="1"/>
</dbReference>
<dbReference type="STRING" id="1484.SA87_11720"/>
<dbReference type="GO" id="GO:0035438">
    <property type="term" value="F:cyclic-di-GMP binding"/>
    <property type="evidence" value="ECO:0007669"/>
    <property type="project" value="InterPro"/>
</dbReference>
<dbReference type="InterPro" id="IPR009875">
    <property type="entry name" value="PilZ_domain"/>
</dbReference>
<evidence type="ECO:0000313" key="4">
    <source>
        <dbReference type="EMBL" id="OAR05541.1"/>
    </source>
</evidence>
<dbReference type="Gene3D" id="2.40.10.220">
    <property type="entry name" value="predicted glycosyltransferase like domains"/>
    <property type="match status" value="1"/>
</dbReference>
<comment type="caution">
    <text evidence="4">The sequence shown here is derived from an EMBL/GenBank/DDBJ whole genome shotgun (WGS) entry which is preliminary data.</text>
</comment>
<evidence type="ECO:0000313" key="5">
    <source>
        <dbReference type="EMBL" id="PTQ54008.1"/>
    </source>
</evidence>
<dbReference type="InterPro" id="IPR009926">
    <property type="entry name" value="T3SS_YcgR_PilZN"/>
</dbReference>
<evidence type="ECO:0008006" key="8">
    <source>
        <dbReference type="Google" id="ProtNLM"/>
    </source>
</evidence>
<evidence type="ECO:0000259" key="3">
    <source>
        <dbReference type="Pfam" id="PF12945"/>
    </source>
</evidence>